<name>A0A0D8BFZ6_9ACTN</name>
<proteinExistence type="predicted"/>
<feature type="compositionally biased region" description="Low complexity" evidence="1">
    <location>
        <begin position="164"/>
        <end position="175"/>
    </location>
</feature>
<reference evidence="2 3" key="2">
    <citation type="journal article" date="2016" name="Genome Announc.">
        <title>Permanent Draft Genome Sequences for Two Variants of Frankia sp. Strain CpI1, the First Frankia Strain Isolated from Root Nodules of Comptonia peregrina.</title>
        <authorList>
            <person name="Oshone R."/>
            <person name="Hurst S.G.IV."/>
            <person name="Abebe-Akele F."/>
            <person name="Simpson S."/>
            <person name="Morris K."/>
            <person name="Thomas W.K."/>
            <person name="Tisa L.S."/>
        </authorList>
    </citation>
    <scope>NUCLEOTIDE SEQUENCE [LARGE SCALE GENOMIC DNA]</scope>
    <source>
        <strain evidence="3">CpI1-S</strain>
    </source>
</reference>
<feature type="region of interest" description="Disordered" evidence="1">
    <location>
        <begin position="1"/>
        <end position="58"/>
    </location>
</feature>
<protein>
    <submittedName>
        <fullName evidence="2">Uncharacterized protein</fullName>
    </submittedName>
</protein>
<organism evidence="2 3">
    <name type="scientific">Frankia torreyi</name>
    <dbReference type="NCBI Taxonomy" id="1856"/>
    <lineage>
        <taxon>Bacteria</taxon>
        <taxon>Bacillati</taxon>
        <taxon>Actinomycetota</taxon>
        <taxon>Actinomycetes</taxon>
        <taxon>Frankiales</taxon>
        <taxon>Frankiaceae</taxon>
        <taxon>Frankia</taxon>
    </lineage>
</organism>
<dbReference type="Proteomes" id="UP000032545">
    <property type="component" value="Unassembled WGS sequence"/>
</dbReference>
<gene>
    <name evidence="2" type="ORF">FF36_03406</name>
</gene>
<comment type="caution">
    <text evidence="2">The sequence shown here is derived from an EMBL/GenBank/DDBJ whole genome shotgun (WGS) entry which is preliminary data.</text>
</comment>
<evidence type="ECO:0000313" key="2">
    <source>
        <dbReference type="EMBL" id="KJE22337.1"/>
    </source>
</evidence>
<reference evidence="3" key="1">
    <citation type="submission" date="2015-02" db="EMBL/GenBank/DDBJ databases">
        <title>Draft Genome of Frankia sp. CpI1-S.</title>
        <authorList>
            <person name="Oshone R.T."/>
            <person name="Ngom M."/>
            <person name="Ghodhbane-Gtari F."/>
            <person name="Gtari M."/>
            <person name="Morris K."/>
            <person name="Thomas K."/>
            <person name="Sen A."/>
            <person name="Tisa L.S."/>
        </authorList>
    </citation>
    <scope>NUCLEOTIDE SEQUENCE [LARGE SCALE GENOMIC DNA]</scope>
    <source>
        <strain evidence="3">CpI1-S</strain>
    </source>
</reference>
<accession>A0A0D8BFZ6</accession>
<sequence>MMPSEWENAPSDSGHGPVQPWSPVGSPGNAHPGRDVVLRSPAGRSPAGRSPAVVGQARTSTTFRAEELPFSSGAKLRDECWSELDGAVKARMEARTGPIYAWWAIVQGDDQRVKGVAFGPRGLCLAEPAIRTDHSPTYRLSSYLLREGSLRRKAIEHRPPPGPGRSRPTVGTTPGLENRYLPPPDSRAALPIKIGAPARRAFGYLPAYAQHLLQEPFLDGQEILRTEWHYEGYDNNGWPSELANYTFVLAGPAQVTVAAGSMIVPAGHTAATAHWSLACYRGDVVQRIGR</sequence>
<dbReference type="PATRIC" id="fig|1502723.3.peg.2839"/>
<evidence type="ECO:0000256" key="1">
    <source>
        <dbReference type="SAM" id="MobiDB-lite"/>
    </source>
</evidence>
<dbReference type="EMBL" id="JYFN01000025">
    <property type="protein sequence ID" value="KJE22337.1"/>
    <property type="molecule type" value="Genomic_DNA"/>
</dbReference>
<dbReference type="AlphaFoldDB" id="A0A0D8BFZ6"/>
<evidence type="ECO:0000313" key="3">
    <source>
        <dbReference type="Proteomes" id="UP000032545"/>
    </source>
</evidence>
<keyword evidence="3" id="KW-1185">Reference proteome</keyword>
<feature type="region of interest" description="Disordered" evidence="1">
    <location>
        <begin position="153"/>
        <end position="184"/>
    </location>
</feature>